<dbReference type="EMBL" id="LR796391">
    <property type="protein sequence ID" value="CAB4141457.1"/>
    <property type="molecule type" value="Genomic_DNA"/>
</dbReference>
<accession>A0A6J5M7B7</accession>
<reference evidence="1" key="1">
    <citation type="submission" date="2020-04" db="EMBL/GenBank/DDBJ databases">
        <authorList>
            <person name="Chiriac C."/>
            <person name="Salcher M."/>
            <person name="Ghai R."/>
            <person name="Kavagutti S V."/>
        </authorList>
    </citation>
    <scope>NUCLEOTIDE SEQUENCE</scope>
</reference>
<sequence length="156" mass="15981">MEPLAHAKKGICILPQVLDNATATAYVIDTAGCDYVNIDVIIGATDIAMTTLKVQESDVASNTTTLTSPTDVTGLVYGTSPLGDTGATSALPSATDDNKIFSFEINTQGRKRYLQLVAVAGNGTVGVAIASQFNAGKLSSQPLTAAGKGVAAYLNL</sequence>
<name>A0A6J5M7B7_9CAUD</name>
<proteinExistence type="predicted"/>
<organism evidence="1">
    <name type="scientific">uncultured Caudovirales phage</name>
    <dbReference type="NCBI Taxonomy" id="2100421"/>
    <lineage>
        <taxon>Viruses</taxon>
        <taxon>Duplodnaviria</taxon>
        <taxon>Heunggongvirae</taxon>
        <taxon>Uroviricota</taxon>
        <taxon>Caudoviricetes</taxon>
        <taxon>Peduoviridae</taxon>
        <taxon>Maltschvirus</taxon>
        <taxon>Maltschvirus maltsch</taxon>
    </lineage>
</organism>
<evidence type="ECO:0000313" key="1">
    <source>
        <dbReference type="EMBL" id="CAB4141457.1"/>
    </source>
</evidence>
<protein>
    <submittedName>
        <fullName evidence="1">Uncharacterized protein</fullName>
    </submittedName>
</protein>
<gene>
    <name evidence="1" type="ORF">UFOVP418_33</name>
</gene>